<evidence type="ECO:0000256" key="5">
    <source>
        <dbReference type="SAM" id="MobiDB-lite"/>
    </source>
</evidence>
<keyword evidence="9" id="KW-1185">Reference proteome</keyword>
<evidence type="ECO:0000256" key="4">
    <source>
        <dbReference type="ARBA" id="ARBA00023136"/>
    </source>
</evidence>
<comment type="subcellular location">
    <subcellularLocation>
        <location evidence="1">Membrane</location>
    </subcellularLocation>
</comment>
<gene>
    <name evidence="8" type="ORF">EGW08_001872</name>
</gene>
<dbReference type="STRING" id="188477.A0A3S1AFD6"/>
<feature type="domain" description="G-protein coupled receptors family 1 profile" evidence="7">
    <location>
        <begin position="62"/>
        <end position="344"/>
    </location>
</feature>
<dbReference type="InterPro" id="IPR019427">
    <property type="entry name" value="7TM_GPCR_serpentine_rcpt_Srw"/>
</dbReference>
<dbReference type="GO" id="GO:0016020">
    <property type="term" value="C:membrane"/>
    <property type="evidence" value="ECO:0007669"/>
    <property type="project" value="UniProtKB-SubCell"/>
</dbReference>
<dbReference type="PANTHER" id="PTHR46641">
    <property type="entry name" value="FMRFAMIDE RECEPTOR-RELATED"/>
    <property type="match status" value="1"/>
</dbReference>
<dbReference type="GO" id="GO:0008528">
    <property type="term" value="F:G protein-coupled peptide receptor activity"/>
    <property type="evidence" value="ECO:0007669"/>
    <property type="project" value="InterPro"/>
</dbReference>
<reference evidence="8 9" key="1">
    <citation type="submission" date="2019-01" db="EMBL/GenBank/DDBJ databases">
        <title>A draft genome assembly of the solar-powered sea slug Elysia chlorotica.</title>
        <authorList>
            <person name="Cai H."/>
            <person name="Li Q."/>
            <person name="Fang X."/>
            <person name="Li J."/>
            <person name="Curtis N.E."/>
            <person name="Altenburger A."/>
            <person name="Shibata T."/>
            <person name="Feng M."/>
            <person name="Maeda T."/>
            <person name="Schwartz J.A."/>
            <person name="Shigenobu S."/>
            <person name="Lundholm N."/>
            <person name="Nishiyama T."/>
            <person name="Yang H."/>
            <person name="Hasebe M."/>
            <person name="Li S."/>
            <person name="Pierce S.K."/>
            <person name="Wang J."/>
        </authorList>
    </citation>
    <scope>NUCLEOTIDE SEQUENCE [LARGE SCALE GENOMIC DNA]</scope>
    <source>
        <strain evidence="8">EC2010</strain>
        <tissue evidence="8">Whole organism of an adult</tissue>
    </source>
</reference>
<dbReference type="Proteomes" id="UP000271974">
    <property type="component" value="Unassembled WGS sequence"/>
</dbReference>
<feature type="transmembrane region" description="Helical" evidence="6">
    <location>
        <begin position="220"/>
        <end position="244"/>
    </location>
</feature>
<dbReference type="Pfam" id="PF10324">
    <property type="entry name" value="7TM_GPCR_Srw"/>
    <property type="match status" value="1"/>
</dbReference>
<evidence type="ECO:0000256" key="6">
    <source>
        <dbReference type="SAM" id="Phobius"/>
    </source>
</evidence>
<feature type="transmembrane region" description="Helical" evidence="6">
    <location>
        <begin position="281"/>
        <end position="301"/>
    </location>
</feature>
<dbReference type="AlphaFoldDB" id="A0A3S1AFD6"/>
<dbReference type="PANTHER" id="PTHR46641:SF2">
    <property type="entry name" value="FMRFAMIDE RECEPTOR"/>
    <property type="match status" value="1"/>
</dbReference>
<dbReference type="PRINTS" id="PR00237">
    <property type="entry name" value="GPCRRHODOPSN"/>
</dbReference>
<feature type="transmembrane region" description="Helical" evidence="6">
    <location>
        <begin position="321"/>
        <end position="345"/>
    </location>
</feature>
<dbReference type="InterPro" id="IPR017452">
    <property type="entry name" value="GPCR_Rhodpsn_7TM"/>
</dbReference>
<accession>A0A3S1AFD6</accession>
<feature type="transmembrane region" description="Helical" evidence="6">
    <location>
        <begin position="82"/>
        <end position="102"/>
    </location>
</feature>
<feature type="compositionally biased region" description="Polar residues" evidence="5">
    <location>
        <begin position="257"/>
        <end position="267"/>
    </location>
</feature>
<sequence length="364" mass="40279">MSNHRFTGWNTSVTTYMEPELAVDAAVPLNRPGEILSPAAFLLLMEGLSYAIFSVGVVGIIGNSLIIVTYSMVGFSDSVNMSYLAMAVSDLGCVASIVWSGLCWNPPFQSLLALAAREVVLPTGGFSTTAFAKVTALTTAFVSLERCLCVVFPFKVKTLITHKRTMYFIVLNYVVHIFPATLVYIAVRFKWKFDEQTNRTVLGVTYMQTAKERSLVDFIWLFYSLPLQFIPLITVVVCTIFLVINLNKSAQWRKEYSSGNPQVGQNRRGSKSRARSREDRIGKTVVVIAIVFIVCSSPAALNNASTRAQPEHRATGQYRNLNLFVAGSLACLNALNSSVNVFIYYGMSSKFKTALNKLFCLVDN</sequence>
<evidence type="ECO:0000313" key="8">
    <source>
        <dbReference type="EMBL" id="RUS90377.1"/>
    </source>
</evidence>
<feature type="region of interest" description="Disordered" evidence="5">
    <location>
        <begin position="256"/>
        <end position="277"/>
    </location>
</feature>
<keyword evidence="3 6" id="KW-1133">Transmembrane helix</keyword>
<dbReference type="EMBL" id="RQTK01000034">
    <property type="protein sequence ID" value="RUS90377.1"/>
    <property type="molecule type" value="Genomic_DNA"/>
</dbReference>
<organism evidence="8 9">
    <name type="scientific">Elysia chlorotica</name>
    <name type="common">Eastern emerald elysia</name>
    <name type="synonym">Sea slug</name>
    <dbReference type="NCBI Taxonomy" id="188477"/>
    <lineage>
        <taxon>Eukaryota</taxon>
        <taxon>Metazoa</taxon>
        <taxon>Spiralia</taxon>
        <taxon>Lophotrochozoa</taxon>
        <taxon>Mollusca</taxon>
        <taxon>Gastropoda</taxon>
        <taxon>Heterobranchia</taxon>
        <taxon>Euthyneura</taxon>
        <taxon>Panpulmonata</taxon>
        <taxon>Sacoglossa</taxon>
        <taxon>Placobranchoidea</taxon>
        <taxon>Plakobranchidae</taxon>
        <taxon>Elysia</taxon>
    </lineage>
</organism>
<evidence type="ECO:0000259" key="7">
    <source>
        <dbReference type="PROSITE" id="PS50262"/>
    </source>
</evidence>
<keyword evidence="4 6" id="KW-0472">Membrane</keyword>
<dbReference type="OrthoDB" id="6126859at2759"/>
<protein>
    <recommendedName>
        <fullName evidence="7">G-protein coupled receptors family 1 profile domain-containing protein</fullName>
    </recommendedName>
</protein>
<evidence type="ECO:0000313" key="9">
    <source>
        <dbReference type="Proteomes" id="UP000271974"/>
    </source>
</evidence>
<dbReference type="SUPFAM" id="SSF81321">
    <property type="entry name" value="Family A G protein-coupled receptor-like"/>
    <property type="match status" value="1"/>
</dbReference>
<dbReference type="Gene3D" id="1.20.1070.10">
    <property type="entry name" value="Rhodopsin 7-helix transmembrane proteins"/>
    <property type="match status" value="1"/>
</dbReference>
<evidence type="ECO:0000256" key="1">
    <source>
        <dbReference type="ARBA" id="ARBA00004370"/>
    </source>
</evidence>
<evidence type="ECO:0000256" key="3">
    <source>
        <dbReference type="ARBA" id="ARBA00022989"/>
    </source>
</evidence>
<feature type="transmembrane region" description="Helical" evidence="6">
    <location>
        <begin position="130"/>
        <end position="154"/>
    </location>
</feature>
<feature type="transmembrane region" description="Helical" evidence="6">
    <location>
        <begin position="48"/>
        <end position="70"/>
    </location>
</feature>
<dbReference type="InterPro" id="IPR000276">
    <property type="entry name" value="GPCR_Rhodpsn"/>
</dbReference>
<comment type="caution">
    <text evidence="8">The sequence shown here is derived from an EMBL/GenBank/DDBJ whole genome shotgun (WGS) entry which is preliminary data.</text>
</comment>
<dbReference type="InterPro" id="IPR052954">
    <property type="entry name" value="GPCR-Ligand_Int"/>
</dbReference>
<proteinExistence type="predicted"/>
<keyword evidence="2 6" id="KW-0812">Transmembrane</keyword>
<dbReference type="PROSITE" id="PS50262">
    <property type="entry name" value="G_PROTEIN_RECEP_F1_2"/>
    <property type="match status" value="1"/>
</dbReference>
<feature type="transmembrane region" description="Helical" evidence="6">
    <location>
        <begin position="166"/>
        <end position="187"/>
    </location>
</feature>
<name>A0A3S1AFD6_ELYCH</name>
<evidence type="ECO:0000256" key="2">
    <source>
        <dbReference type="ARBA" id="ARBA00022692"/>
    </source>
</evidence>